<accession>A0A2N7PMG7</accession>
<gene>
    <name evidence="2" type="ORF">C0190_05910</name>
</gene>
<keyword evidence="1" id="KW-0812">Transmembrane</keyword>
<comment type="caution">
    <text evidence="2">The sequence shown here is derived from an EMBL/GenBank/DDBJ whole genome shotgun (WGS) entry which is preliminary data.</text>
</comment>
<protein>
    <recommendedName>
        <fullName evidence="4">Lipoprotein</fullName>
    </recommendedName>
</protein>
<evidence type="ECO:0000313" key="2">
    <source>
        <dbReference type="EMBL" id="PMP66155.1"/>
    </source>
</evidence>
<reference evidence="2 3" key="1">
    <citation type="submission" date="2018-01" db="EMBL/GenBank/DDBJ databases">
        <title>Metagenomic assembled genomes from two thermal pools in the Uzon Caldera, Kamchatka, Russia.</title>
        <authorList>
            <person name="Wilkins L."/>
            <person name="Ettinger C."/>
        </authorList>
    </citation>
    <scope>NUCLEOTIDE SEQUENCE [LARGE SCALE GENOMIC DNA]</scope>
    <source>
        <strain evidence="2">ZAV-08</strain>
    </source>
</reference>
<organism evidence="2 3">
    <name type="scientific">Thermodesulfobacterium geofontis</name>
    <dbReference type="NCBI Taxonomy" id="1295609"/>
    <lineage>
        <taxon>Bacteria</taxon>
        <taxon>Pseudomonadati</taxon>
        <taxon>Thermodesulfobacteriota</taxon>
        <taxon>Thermodesulfobacteria</taxon>
        <taxon>Thermodesulfobacteriales</taxon>
        <taxon>Thermodesulfobacteriaceae</taxon>
        <taxon>Thermodesulfobacterium</taxon>
    </lineage>
</organism>
<sequence>MLLIKEIKKGLRKNLKAVKALNKFILFYIFFLIFGCSYKKFSVSELPAKNVYQGSIWWEITIFTNNETKTISNYADFQARENFLYLRFKSPFNTTLGYGKWEASLFNTIEIFDLYNQKHYLIILKTNPEVKDIPLYFLGLKEKNQTWNFLKTSFNYSFEESKKEGIISSNFLKLRWRFKNISLIKEFTPLLKDASIFKDLQKIEITF</sequence>
<name>A0A2N7PMG7_9BACT</name>
<proteinExistence type="predicted"/>
<keyword evidence="1" id="KW-0472">Membrane</keyword>
<evidence type="ECO:0000313" key="3">
    <source>
        <dbReference type="Proteomes" id="UP000235460"/>
    </source>
</evidence>
<feature type="transmembrane region" description="Helical" evidence="1">
    <location>
        <begin position="21"/>
        <end position="41"/>
    </location>
</feature>
<dbReference type="EMBL" id="PNIK01000083">
    <property type="protein sequence ID" value="PMP66155.1"/>
    <property type="molecule type" value="Genomic_DNA"/>
</dbReference>
<keyword evidence="1" id="KW-1133">Transmembrane helix</keyword>
<dbReference type="Proteomes" id="UP000235460">
    <property type="component" value="Unassembled WGS sequence"/>
</dbReference>
<evidence type="ECO:0000256" key="1">
    <source>
        <dbReference type="SAM" id="Phobius"/>
    </source>
</evidence>
<dbReference type="AlphaFoldDB" id="A0A2N7PMG7"/>
<evidence type="ECO:0008006" key="4">
    <source>
        <dbReference type="Google" id="ProtNLM"/>
    </source>
</evidence>